<name>A0A812LHK8_9DINO</name>
<proteinExistence type="predicted"/>
<evidence type="ECO:0000313" key="2">
    <source>
        <dbReference type="Proteomes" id="UP000604046"/>
    </source>
</evidence>
<evidence type="ECO:0000313" key="1">
    <source>
        <dbReference type="EMBL" id="CAE7241667.1"/>
    </source>
</evidence>
<protein>
    <recommendedName>
        <fullName evidence="3">F-box domain-containing protein</fullName>
    </recommendedName>
</protein>
<comment type="caution">
    <text evidence="1">The sequence shown here is derived from an EMBL/GenBank/DDBJ whole genome shotgun (WGS) entry which is preliminary data.</text>
</comment>
<organism evidence="1 2">
    <name type="scientific">Symbiodinium natans</name>
    <dbReference type="NCBI Taxonomy" id="878477"/>
    <lineage>
        <taxon>Eukaryota</taxon>
        <taxon>Sar</taxon>
        <taxon>Alveolata</taxon>
        <taxon>Dinophyceae</taxon>
        <taxon>Suessiales</taxon>
        <taxon>Symbiodiniaceae</taxon>
        <taxon>Symbiodinium</taxon>
    </lineage>
</organism>
<dbReference type="Proteomes" id="UP000604046">
    <property type="component" value="Unassembled WGS sequence"/>
</dbReference>
<sequence>MPVAHPLADDPRNFARVLLELRGPACWSAALRGLSVQQLKQLIAPLSDLGEGKKTQHLQRNDDDQVGLSLCNLHAIGKNYRVEVQWSGLKLLSVATSCATAVIFYHSCLMRLRKMLSDVIGSTPDCNHEEAVRRAFDEWMHHGFTCPVVFQYHINRQAKLVLPCVQSLELALQMRRQALQATPARLRGLKAQWLRQAEEEALARHERTTRRAQQLIGFVLCRAQNLEPTVRMRKSGKQAPDLAIQVPVSESIARRLGETCESMQRRFASAEGQEALYRFLLNDVAKDPRAPMQAWAAQARDELDTSTLPSAAKVRRVAHLPCMIPSSPVLRDKMFCIGDLTQKMLEELAPSLRLSDLAMCGPVCKGFRNMVHNRMDMLCLTGFKLHAEDFGVFGWRKVIGFLLSPYVNFATKLDFSALPESPGLELSQHLACLHMLQEVIISPRHSSAVPAQSISRLRGSSIAPRVRLAMCGALRG</sequence>
<evidence type="ECO:0008006" key="3">
    <source>
        <dbReference type="Google" id="ProtNLM"/>
    </source>
</evidence>
<gene>
    <name evidence="1" type="ORF">SNAT2548_LOCUS10967</name>
</gene>
<reference evidence="1" key="1">
    <citation type="submission" date="2021-02" db="EMBL/GenBank/DDBJ databases">
        <authorList>
            <person name="Dougan E. K."/>
            <person name="Rhodes N."/>
            <person name="Thang M."/>
            <person name="Chan C."/>
        </authorList>
    </citation>
    <scope>NUCLEOTIDE SEQUENCE</scope>
</reference>
<accession>A0A812LHK8</accession>
<dbReference type="AlphaFoldDB" id="A0A812LHK8"/>
<keyword evidence="2" id="KW-1185">Reference proteome</keyword>
<dbReference type="EMBL" id="CAJNDS010000946">
    <property type="protein sequence ID" value="CAE7241667.1"/>
    <property type="molecule type" value="Genomic_DNA"/>
</dbReference>